<feature type="transmembrane region" description="Helical" evidence="1">
    <location>
        <begin position="133"/>
        <end position="158"/>
    </location>
</feature>
<feature type="transmembrane region" description="Helical" evidence="1">
    <location>
        <begin position="164"/>
        <end position="183"/>
    </location>
</feature>
<evidence type="ECO:0000313" key="3">
    <source>
        <dbReference type="Proteomes" id="UP000199600"/>
    </source>
</evidence>
<evidence type="ECO:0000313" key="2">
    <source>
        <dbReference type="EMBL" id="SBT11154.1"/>
    </source>
</evidence>
<evidence type="ECO:0000256" key="1">
    <source>
        <dbReference type="SAM" id="Phobius"/>
    </source>
</evidence>
<dbReference type="Proteomes" id="UP000199600">
    <property type="component" value="Unassembled WGS sequence"/>
</dbReference>
<keyword evidence="3" id="KW-1185">Reference proteome</keyword>
<name>A0A1A8Y1Y3_9RHOO</name>
<gene>
    <name evidence="2" type="ORF">PROAA_910015</name>
</gene>
<keyword evidence="1" id="KW-0812">Transmembrane</keyword>
<sequence>MSKEEEDLREFERVLEELAREARSPSDLRSKLLCDASARLDDISAQRTLVDREAHCQDSGGLPHKVVRYLATKWESLRRGPALSDPLARGVVDGLVESGRITVKQRRLINLYQMIRFQESGSMVLVVPTPKSYILAASVLSLLAILMLLLAMTIWAVISQIDGALPIAYSLGALIGFLLRSAYDSAWGRDEIASCIHALVPWLRVCKQE</sequence>
<keyword evidence="1" id="KW-1133">Transmembrane helix</keyword>
<evidence type="ECO:0008006" key="4">
    <source>
        <dbReference type="Google" id="ProtNLM"/>
    </source>
</evidence>
<dbReference type="RefSeq" id="WP_186412698.1">
    <property type="nucleotide sequence ID" value="NZ_FLQY01000397.1"/>
</dbReference>
<proteinExistence type="predicted"/>
<dbReference type="EMBL" id="FLQY01000397">
    <property type="protein sequence ID" value="SBT11154.1"/>
    <property type="molecule type" value="Genomic_DNA"/>
</dbReference>
<protein>
    <recommendedName>
        <fullName evidence="4">Transmembrane protein</fullName>
    </recommendedName>
</protein>
<organism evidence="2 3">
    <name type="scientific">Candidatus Propionivibrio aalborgensis</name>
    <dbReference type="NCBI Taxonomy" id="1860101"/>
    <lineage>
        <taxon>Bacteria</taxon>
        <taxon>Pseudomonadati</taxon>
        <taxon>Pseudomonadota</taxon>
        <taxon>Betaproteobacteria</taxon>
        <taxon>Rhodocyclales</taxon>
        <taxon>Rhodocyclaceae</taxon>
        <taxon>Propionivibrio</taxon>
    </lineage>
</organism>
<dbReference type="AlphaFoldDB" id="A0A1A8Y1Y3"/>
<accession>A0A1A8Y1Y3</accession>
<reference evidence="2 3" key="1">
    <citation type="submission" date="2016-06" db="EMBL/GenBank/DDBJ databases">
        <authorList>
            <person name="Kjaerup R.B."/>
            <person name="Dalgaard T.S."/>
            <person name="Juul-Madsen H.R."/>
        </authorList>
    </citation>
    <scope>NUCLEOTIDE SEQUENCE [LARGE SCALE GENOMIC DNA]</scope>
    <source>
        <strain evidence="2">2</strain>
    </source>
</reference>
<keyword evidence="1" id="KW-0472">Membrane</keyword>